<dbReference type="InterPro" id="IPR042047">
    <property type="entry name" value="SleB_dom1"/>
</dbReference>
<dbReference type="EMBL" id="CP065592">
    <property type="protein sequence ID" value="QPQ56261.1"/>
    <property type="molecule type" value="Genomic_DNA"/>
</dbReference>
<sequence length="367" mass="38072">MPEFTREHMLASALLALVAALYLVAGLSVSGVGISDDRAAAQGLPQAAPNTFKPLAKADALSINASTPVEEGLIPAAAPFKLLARTSADRALAVECLTSAIYYEAALEPEDGQRAVAQVVLNRVRHPAYPNSVCGVVYQGYERSTGCQFTFTCDGSLTRAPVAAIWNRAREIAKAALDGYVYAPVGWATHYHANYVVPYWSSTLVKLGDVGNHIFYRWTGGWGRPGAFSSRYSGFEPDVAGIARSLAPMKLAAAATREAPLPETVGTVDKAAAEAALAAAAANPNIALPQGVGAASTGPRAVIRRYEPASREASGLIATTGRKAEDDVPASLRWAITGDRTGSGDGFGKKTDAEAAPAAGAGAAATK</sequence>
<evidence type="ECO:0000313" key="3">
    <source>
        <dbReference type="EMBL" id="QPQ56261.1"/>
    </source>
</evidence>
<accession>A0A7T2LN65</accession>
<dbReference type="InterPro" id="IPR011105">
    <property type="entry name" value="Cell_wall_hydrolase_SleB"/>
</dbReference>
<feature type="domain" description="Cell wall hydrolase SleB" evidence="2">
    <location>
        <begin position="108"/>
        <end position="216"/>
    </location>
</feature>
<feature type="compositionally biased region" description="Low complexity" evidence="1">
    <location>
        <begin position="354"/>
        <end position="367"/>
    </location>
</feature>
<dbReference type="Gene3D" id="1.10.10.2520">
    <property type="entry name" value="Cell wall hydrolase SleB, domain 1"/>
    <property type="match status" value="1"/>
</dbReference>
<evidence type="ECO:0000259" key="2">
    <source>
        <dbReference type="Pfam" id="PF07486"/>
    </source>
</evidence>
<dbReference type="Proteomes" id="UP000594873">
    <property type="component" value="Chromosome"/>
</dbReference>
<keyword evidence="3" id="KW-0378">Hydrolase</keyword>
<protein>
    <submittedName>
        <fullName evidence="3">Cell wall hydrolase</fullName>
    </submittedName>
</protein>
<dbReference type="KEGG" id="sflv:IC614_05985"/>
<dbReference type="GO" id="GO:0016787">
    <property type="term" value="F:hydrolase activity"/>
    <property type="evidence" value="ECO:0007669"/>
    <property type="project" value="UniProtKB-KW"/>
</dbReference>
<name>A0A7T2LN65_9SPHN</name>
<proteinExistence type="predicted"/>
<keyword evidence="4" id="KW-1185">Reference proteome</keyword>
<evidence type="ECO:0000256" key="1">
    <source>
        <dbReference type="SAM" id="MobiDB-lite"/>
    </source>
</evidence>
<organism evidence="3 4">
    <name type="scientific">Allosphingosinicella flava</name>
    <dbReference type="NCBI Taxonomy" id="2771430"/>
    <lineage>
        <taxon>Bacteria</taxon>
        <taxon>Pseudomonadati</taxon>
        <taxon>Pseudomonadota</taxon>
        <taxon>Alphaproteobacteria</taxon>
        <taxon>Sphingomonadales</taxon>
        <taxon>Sphingomonadaceae</taxon>
        <taxon>Allosphingosinicella</taxon>
    </lineage>
</organism>
<evidence type="ECO:0000313" key="4">
    <source>
        <dbReference type="Proteomes" id="UP000594873"/>
    </source>
</evidence>
<gene>
    <name evidence="3" type="ORF">IC614_05985</name>
</gene>
<feature type="region of interest" description="Disordered" evidence="1">
    <location>
        <begin position="336"/>
        <end position="367"/>
    </location>
</feature>
<dbReference type="AlphaFoldDB" id="A0A7T2LN65"/>
<dbReference type="Pfam" id="PF07486">
    <property type="entry name" value="Hydrolase_2"/>
    <property type="match status" value="1"/>
</dbReference>
<reference evidence="3" key="1">
    <citation type="submission" date="2020-11" db="EMBL/GenBank/DDBJ databases">
        <title>Genome seq and assembly of Sphingosinicella sp.</title>
        <authorList>
            <person name="Chhetri G."/>
        </authorList>
    </citation>
    <scope>NUCLEOTIDE SEQUENCE [LARGE SCALE GENOMIC DNA]</scope>
    <source>
        <strain evidence="3">UDD2</strain>
    </source>
</reference>